<dbReference type="Proteomes" id="UP000646244">
    <property type="component" value="Unassembled WGS sequence"/>
</dbReference>
<dbReference type="GO" id="GO:0046872">
    <property type="term" value="F:metal ion binding"/>
    <property type="evidence" value="ECO:0007669"/>
    <property type="project" value="InterPro"/>
</dbReference>
<dbReference type="Pfam" id="PF11716">
    <property type="entry name" value="MDMPI_N"/>
    <property type="match status" value="1"/>
</dbReference>
<dbReference type="PANTHER" id="PTHR40758">
    <property type="entry name" value="CONSERVED PROTEIN"/>
    <property type="match status" value="1"/>
</dbReference>
<dbReference type="NCBIfam" id="TIGR03083">
    <property type="entry name" value="maleylpyruvate isomerase family mycothiol-dependent enzyme"/>
    <property type="match status" value="1"/>
</dbReference>
<evidence type="ECO:0008006" key="5">
    <source>
        <dbReference type="Google" id="ProtNLM"/>
    </source>
</evidence>
<evidence type="ECO:0000259" key="1">
    <source>
        <dbReference type="Pfam" id="PF07398"/>
    </source>
</evidence>
<protein>
    <recommendedName>
        <fullName evidence="5">Maleylpyruvate isomerase family mycothiol-dependent enzyme</fullName>
    </recommendedName>
</protein>
<evidence type="ECO:0000259" key="2">
    <source>
        <dbReference type="Pfam" id="PF11716"/>
    </source>
</evidence>
<feature type="domain" description="Mycothiol-dependent maleylpyruvate isomerase metal-binding" evidence="2">
    <location>
        <begin position="19"/>
        <end position="171"/>
    </location>
</feature>
<dbReference type="PANTHER" id="PTHR40758:SF1">
    <property type="entry name" value="CONSERVED PROTEIN"/>
    <property type="match status" value="1"/>
</dbReference>
<accession>A0A918WCD0</accession>
<dbReference type="InterPro" id="IPR010872">
    <property type="entry name" value="MDMPI_C-term_domain"/>
</dbReference>
<evidence type="ECO:0000313" key="3">
    <source>
        <dbReference type="EMBL" id="GHC35054.1"/>
    </source>
</evidence>
<dbReference type="SUPFAM" id="SSF109854">
    <property type="entry name" value="DinB/YfiT-like putative metalloenzymes"/>
    <property type="match status" value="1"/>
</dbReference>
<dbReference type="InterPro" id="IPR024344">
    <property type="entry name" value="MDMPI_metal-binding"/>
</dbReference>
<reference evidence="3" key="2">
    <citation type="submission" date="2020-09" db="EMBL/GenBank/DDBJ databases">
        <authorList>
            <person name="Sun Q."/>
            <person name="Ohkuma M."/>
        </authorList>
    </citation>
    <scope>NUCLEOTIDE SEQUENCE</scope>
    <source>
        <strain evidence="3">JCM 4633</strain>
    </source>
</reference>
<dbReference type="Gene3D" id="1.20.120.450">
    <property type="entry name" value="dinb family like domain"/>
    <property type="match status" value="1"/>
</dbReference>
<dbReference type="Pfam" id="PF07398">
    <property type="entry name" value="MDMPI_C"/>
    <property type="match status" value="1"/>
</dbReference>
<dbReference type="InterPro" id="IPR036527">
    <property type="entry name" value="SCP2_sterol-bd_dom_sf"/>
</dbReference>
<reference evidence="3" key="1">
    <citation type="journal article" date="2014" name="Int. J. Syst. Evol. Microbiol.">
        <title>Complete genome sequence of Corynebacterium casei LMG S-19264T (=DSM 44701T), isolated from a smear-ripened cheese.</title>
        <authorList>
            <consortium name="US DOE Joint Genome Institute (JGI-PGF)"/>
            <person name="Walter F."/>
            <person name="Albersmeier A."/>
            <person name="Kalinowski J."/>
            <person name="Ruckert C."/>
        </authorList>
    </citation>
    <scope>NUCLEOTIDE SEQUENCE</scope>
    <source>
        <strain evidence="3">JCM 4633</strain>
    </source>
</reference>
<dbReference type="InterPro" id="IPR017517">
    <property type="entry name" value="Maleyloyr_isom"/>
</dbReference>
<gene>
    <name evidence="3" type="ORF">GCM10010507_05050</name>
</gene>
<proteinExistence type="predicted"/>
<evidence type="ECO:0000313" key="4">
    <source>
        <dbReference type="Proteomes" id="UP000646244"/>
    </source>
</evidence>
<comment type="caution">
    <text evidence="3">The sequence shown here is derived from an EMBL/GenBank/DDBJ whole genome shotgun (WGS) entry which is preliminary data.</text>
</comment>
<sequence length="288" mass="31386">MPGPARGQSVDMDCLPHFRREILAFEAAARRAAGADAAPLVPSCPAWSVSDLVAHLGGVQRFVAHVIAERFQEPPDDLANLIARTPSAALDLAFLRLPADTTGWPLPEQEPNRGPVPQTLVDWFTDGALALESLFAGRDPAERVWTWSQEQSVAFWVRIQTIEAAVHRWDAENALGAARPLDAELAHDAVGQALDVMAPARRAWTKAPRGAGERFRFRRTDGPGAWTVHFDGDDVRVGDDGGPCDVELAGTASDLMLFLWHRLPADRLDAVEGDPAVLDRYFTLVPPV</sequence>
<dbReference type="GO" id="GO:0005886">
    <property type="term" value="C:plasma membrane"/>
    <property type="evidence" value="ECO:0007669"/>
    <property type="project" value="TreeGrafter"/>
</dbReference>
<name>A0A918WCD0_STRCJ</name>
<dbReference type="InterPro" id="IPR034660">
    <property type="entry name" value="DinB/YfiT-like"/>
</dbReference>
<organism evidence="3 4">
    <name type="scientific">Streptomyces cinnamoneus</name>
    <name type="common">Streptoverticillium cinnamoneum</name>
    <dbReference type="NCBI Taxonomy" id="53446"/>
    <lineage>
        <taxon>Bacteria</taxon>
        <taxon>Bacillati</taxon>
        <taxon>Actinomycetota</taxon>
        <taxon>Actinomycetes</taxon>
        <taxon>Kitasatosporales</taxon>
        <taxon>Streptomycetaceae</taxon>
        <taxon>Streptomyces</taxon>
        <taxon>Streptomyces cinnamoneus group</taxon>
    </lineage>
</organism>
<dbReference type="SUPFAM" id="SSF55718">
    <property type="entry name" value="SCP-like"/>
    <property type="match status" value="1"/>
</dbReference>
<dbReference type="AlphaFoldDB" id="A0A918WCD0"/>
<dbReference type="EMBL" id="BMVB01000001">
    <property type="protein sequence ID" value="GHC35054.1"/>
    <property type="molecule type" value="Genomic_DNA"/>
</dbReference>
<feature type="domain" description="MDMPI C-terminal" evidence="1">
    <location>
        <begin position="184"/>
        <end position="280"/>
    </location>
</feature>